<name>A0AA46DYG5_9FUSO</name>
<reference evidence="4 5" key="1">
    <citation type="submission" date="2019-03" db="EMBL/GenBank/DDBJ databases">
        <title>Genomic Encyclopedia of Type Strains, Phase IV (KMG-IV): sequencing the most valuable type-strain genomes for metagenomic binning, comparative biology and taxonomic classification.</title>
        <authorList>
            <person name="Goeker M."/>
        </authorList>
    </citation>
    <scope>NUCLEOTIDE SEQUENCE [LARGE SCALE GENOMIC DNA]</scope>
    <source>
        <strain evidence="4 5">DSM 100055</strain>
    </source>
</reference>
<evidence type="ECO:0000259" key="3">
    <source>
        <dbReference type="PROSITE" id="PS51272"/>
    </source>
</evidence>
<accession>A0AA46DYG5</accession>
<keyword evidence="2" id="KW-0732">Signal</keyword>
<dbReference type="InterPro" id="IPR051465">
    <property type="entry name" value="Cell_Envelope_Struct_Comp"/>
</dbReference>
<dbReference type="AlphaFoldDB" id="A0AA46DYG5"/>
<dbReference type="EMBL" id="SOBG01000005">
    <property type="protein sequence ID" value="TDT69844.1"/>
    <property type="molecule type" value="Genomic_DNA"/>
</dbReference>
<evidence type="ECO:0000313" key="5">
    <source>
        <dbReference type="Proteomes" id="UP000294678"/>
    </source>
</evidence>
<evidence type="ECO:0000256" key="2">
    <source>
        <dbReference type="SAM" id="SignalP"/>
    </source>
</evidence>
<comment type="caution">
    <text evidence="4">The sequence shown here is derived from an EMBL/GenBank/DDBJ whole genome shotgun (WGS) entry which is preliminary data.</text>
</comment>
<dbReference type="PANTHER" id="PTHR43308">
    <property type="entry name" value="OUTER MEMBRANE PROTEIN ALPHA-RELATED"/>
    <property type="match status" value="1"/>
</dbReference>
<dbReference type="PANTHER" id="PTHR43308:SF1">
    <property type="entry name" value="OUTER MEMBRANE PROTEIN ALPHA"/>
    <property type="match status" value="1"/>
</dbReference>
<organism evidence="4 5">
    <name type="scientific">Hypnocyclicus thermotrophus</name>
    <dbReference type="NCBI Taxonomy" id="1627895"/>
    <lineage>
        <taxon>Bacteria</taxon>
        <taxon>Fusobacteriati</taxon>
        <taxon>Fusobacteriota</taxon>
        <taxon>Fusobacteriia</taxon>
        <taxon>Fusobacteriales</taxon>
        <taxon>Fusobacteriaceae</taxon>
        <taxon>Hypnocyclicus</taxon>
    </lineage>
</organism>
<dbReference type="Proteomes" id="UP000294678">
    <property type="component" value="Unassembled WGS sequence"/>
</dbReference>
<dbReference type="RefSeq" id="WP_134113255.1">
    <property type="nucleotide sequence ID" value="NZ_SOBG01000005.1"/>
</dbReference>
<feature type="coiled-coil region" evidence="1">
    <location>
        <begin position="106"/>
        <end position="147"/>
    </location>
</feature>
<evidence type="ECO:0000256" key="1">
    <source>
        <dbReference type="SAM" id="Coils"/>
    </source>
</evidence>
<keyword evidence="5" id="KW-1185">Reference proteome</keyword>
<keyword evidence="1" id="KW-0175">Coiled coil</keyword>
<feature type="signal peptide" evidence="2">
    <location>
        <begin position="1"/>
        <end position="18"/>
    </location>
</feature>
<protein>
    <recommendedName>
        <fullName evidence="3">SLH domain-containing protein</fullName>
    </recommendedName>
</protein>
<proteinExistence type="predicted"/>
<gene>
    <name evidence="4" type="ORF">EV215_1387</name>
</gene>
<dbReference type="InterPro" id="IPR001119">
    <property type="entry name" value="SLH_dom"/>
</dbReference>
<feature type="domain" description="SLH" evidence="3">
    <location>
        <begin position="20"/>
        <end position="82"/>
    </location>
</feature>
<dbReference type="PROSITE" id="PS51272">
    <property type="entry name" value="SLH"/>
    <property type="match status" value="1"/>
</dbReference>
<sequence>MKKAIILLFLVYSMSIFSEEASFYKDVKIDNWAYRAVKNLVENGIFDIENEEFLGDENIDRYEFAFYLSRMLNKINENKASKSDLFIIENIVYEFSKELNSFAFNSDEYIKKISNLEEKVDKLEKNNVKIQESLLNINERLKNLEQNSGINQNYILENSIYNDKLKYFQNFNLYLASGISYKPNSKIEENRYKGNYTLGLGITDENFELIIESETSDETKKDGELVVKGQIATRIDFMGGSTLSYHTKGYEKYYKSYFNNVIFDNHSSYQYNKLSSTTNYSNLKKTIGDNKRISYYDLSNETIDYELDEFDSYGLSFLNKNFIILIEKLRTDRAIDEKEGIINPSGNIAYSDTLVFFGKTSQKYIDATAMINGNVGNRDFEIVGKYPGDFYDLAGGFTLSQRDSGKEVQDYSGYKRLFLFDARINFGDTRDIEFGTELKNSNYGNNLYQSYYFSFKYLLGDTGVIKYKGENINAKNQNNFINHYFLINFNSGRLKTYTGYNIISVNKSAIVNEDSIEEIYYVYNGLYTRIQDYDEFLIKAEYQFNQKLIGKIGYYLKSLKDKIVTEENATTFQFTYNFANSIKIFAKYMQNDGEDINDRQLDINDDMLDIDFDETTGVIRKAEEGKVEIGVEIKF</sequence>
<feature type="chain" id="PRO_5041199916" description="SLH domain-containing protein" evidence="2">
    <location>
        <begin position="19"/>
        <end position="635"/>
    </location>
</feature>
<evidence type="ECO:0000313" key="4">
    <source>
        <dbReference type="EMBL" id="TDT69844.1"/>
    </source>
</evidence>